<name>A0A9X1ZFS7_9GAMM</name>
<dbReference type="AlphaFoldDB" id="A0A9X1ZFS7"/>
<keyword evidence="3" id="KW-1185">Reference proteome</keyword>
<accession>A0A9X1ZFS7</accession>
<evidence type="ECO:0000313" key="3">
    <source>
        <dbReference type="Proteomes" id="UP001139293"/>
    </source>
</evidence>
<evidence type="ECO:0000313" key="2">
    <source>
        <dbReference type="EMBL" id="MCL1140217.1"/>
    </source>
</evidence>
<protein>
    <recommendedName>
        <fullName evidence="4">DUF3649 domain-containing protein</fullName>
    </recommendedName>
</protein>
<dbReference type="Proteomes" id="UP001139293">
    <property type="component" value="Unassembled WGS sequence"/>
</dbReference>
<proteinExistence type="predicted"/>
<reference evidence="2" key="1">
    <citation type="submission" date="2022-01" db="EMBL/GenBank/DDBJ databases">
        <title>Whole genome-based taxonomy of the Shewanellaceae.</title>
        <authorList>
            <person name="Martin-Rodriguez A.J."/>
        </authorList>
    </citation>
    <scope>NUCLEOTIDE SEQUENCE</scope>
    <source>
        <strain evidence="2">KCTC 23973</strain>
    </source>
</reference>
<feature type="transmembrane region" description="Helical" evidence="1">
    <location>
        <begin position="21"/>
        <end position="47"/>
    </location>
</feature>
<keyword evidence="1" id="KW-1133">Transmembrane helix</keyword>
<dbReference type="EMBL" id="JAKILB010000012">
    <property type="protein sequence ID" value="MCL1140217.1"/>
    <property type="molecule type" value="Genomic_DNA"/>
</dbReference>
<evidence type="ECO:0000256" key="1">
    <source>
        <dbReference type="SAM" id="Phobius"/>
    </source>
</evidence>
<feature type="transmembrane region" description="Helical" evidence="1">
    <location>
        <begin position="53"/>
        <end position="73"/>
    </location>
</feature>
<sequence>MQIIKTKLLQRIDSNKFNVGLRAFSAIFIGYLLAATATGLLALALPLPPAESTLTATMLSFAVYACAGIWAFSVSNKWRALIDPLCLSGVFYLLILAIG</sequence>
<keyword evidence="1" id="KW-0472">Membrane</keyword>
<organism evidence="2 3">
    <name type="scientific">Shewanella pneumatophori</name>
    <dbReference type="NCBI Taxonomy" id="314092"/>
    <lineage>
        <taxon>Bacteria</taxon>
        <taxon>Pseudomonadati</taxon>
        <taxon>Pseudomonadota</taxon>
        <taxon>Gammaproteobacteria</taxon>
        <taxon>Alteromonadales</taxon>
        <taxon>Shewanellaceae</taxon>
        <taxon>Shewanella</taxon>
    </lineage>
</organism>
<comment type="caution">
    <text evidence="2">The sequence shown here is derived from an EMBL/GenBank/DDBJ whole genome shotgun (WGS) entry which is preliminary data.</text>
</comment>
<gene>
    <name evidence="2" type="ORF">L2740_16890</name>
</gene>
<keyword evidence="1" id="KW-0812">Transmembrane</keyword>
<evidence type="ECO:0008006" key="4">
    <source>
        <dbReference type="Google" id="ProtNLM"/>
    </source>
</evidence>
<dbReference type="RefSeq" id="WP_248951254.1">
    <property type="nucleotide sequence ID" value="NZ_JAKILB010000012.1"/>
</dbReference>
<feature type="transmembrane region" description="Helical" evidence="1">
    <location>
        <begin position="80"/>
        <end position="98"/>
    </location>
</feature>